<dbReference type="GO" id="GO:0030246">
    <property type="term" value="F:carbohydrate binding"/>
    <property type="evidence" value="ECO:0007669"/>
    <property type="project" value="InterPro"/>
</dbReference>
<dbReference type="OrthoDB" id="1947780at2"/>
<dbReference type="KEGG" id="pbd:PBOR_06410"/>
<dbReference type="SUPFAM" id="SSF48452">
    <property type="entry name" value="TPR-like"/>
    <property type="match status" value="1"/>
</dbReference>
<evidence type="ECO:0000256" key="1">
    <source>
        <dbReference type="SAM" id="MobiDB-lite"/>
    </source>
</evidence>
<reference evidence="2" key="1">
    <citation type="submission" date="2014-08" db="EMBL/GenBank/DDBJ databases">
        <title>Comparative genomics of the Paenibacillus odorifer group.</title>
        <authorList>
            <person name="den Bakker H.C."/>
            <person name="Tsai Y.-C.Y.-C."/>
            <person name="Martin N."/>
            <person name="Korlach J."/>
            <person name="Wiedmann M."/>
        </authorList>
    </citation>
    <scope>NUCLEOTIDE SEQUENCE [LARGE SCALE GENOMIC DNA]</scope>
    <source>
        <strain evidence="2">DSM 13188</strain>
    </source>
</reference>
<keyword evidence="3" id="KW-1185">Reference proteome</keyword>
<protein>
    <recommendedName>
        <fullName evidence="4">Carboxypeptidase regulatory-like domain-containing protein</fullName>
    </recommendedName>
</protein>
<dbReference type="RefSeq" id="WP_042210927.1">
    <property type="nucleotide sequence ID" value="NZ_CP009285.1"/>
</dbReference>
<dbReference type="InterPro" id="IPR013784">
    <property type="entry name" value="Carb-bd-like_fold"/>
</dbReference>
<dbReference type="InterPro" id="IPR011990">
    <property type="entry name" value="TPR-like_helical_dom_sf"/>
</dbReference>
<evidence type="ECO:0000313" key="2">
    <source>
        <dbReference type="EMBL" id="AIQ56611.1"/>
    </source>
</evidence>
<organism evidence="2 3">
    <name type="scientific">Paenibacillus borealis</name>
    <dbReference type="NCBI Taxonomy" id="160799"/>
    <lineage>
        <taxon>Bacteria</taxon>
        <taxon>Bacillati</taxon>
        <taxon>Bacillota</taxon>
        <taxon>Bacilli</taxon>
        <taxon>Bacillales</taxon>
        <taxon>Paenibacillaceae</taxon>
        <taxon>Paenibacillus</taxon>
    </lineage>
</organism>
<gene>
    <name evidence="2" type="ORF">PBOR_06410</name>
</gene>
<name>A0A089L557_PAEBO</name>
<evidence type="ECO:0000313" key="3">
    <source>
        <dbReference type="Proteomes" id="UP000029518"/>
    </source>
</evidence>
<sequence length="786" mass="87197">MKIRIKVKQLVLFVLLPLALLILIPAVVQRAAPTVQQATSAAANTGTKARGELLNTLNSSSGSKRMTLIRTRLIEPGTAGPPYHYNVYIGSSSSQWSQNNNEEPPSLLLPGDKLRFLREYMLEGPIDNYLLTAAKQLAYEYDVLGTGSDGDKVLTEAIARISSKSSLARELTMLQAERALNAGNWAAARVLLMQADSPGHYGEEELDARSAWLGARLLFAEGDNSGALKLINNGLESYQEVRDRKYHEMNEGNGGDSQDSKDSNGSRGNSASVPESLKPVSQVLEEPHSESERQLLLMRSALLSAAEAGSSAPATLSGTLTYSDGTPVSRAGIFLRPESEVSHSVLNGSEPYEIYTDAQGRFSFSGVIPGYYQLHLGLSFEQIDGWTWPVQSDDWIEVKPNDRLTNNIILQPLLELKSPVNSQILTGDSVEFEWEAVKNAASYSLSGTVSAEDSTFSYVVRQHITDNRITIPVEELYNSGGFSTSSSGEGWESVEPSSLLGFADPSGRFSWSIEAYDESGRVITRSNGYRLNEDTVGNLPFFYLQSRSLTAADQLVKAQKLEQALEAYRHDYAVDPQDDHALKMLVHLMTAKASYTKDKSLEAATMPLLVKLVQLRPTADYVFNLAHYYYEQADWKSYNHYYSWFLELRDQKPHSYDQGINATALMYQGELDEARRQFIASLEEDGSHRFIGNYLAAELAAGQPLDAVLQLAQRYPQHSPGSVTINWAKLITRMKAERARQPEVFDRQLKQVLELYTERSGKLKQWTEESGDSALKTFMKAVLEVG</sequence>
<dbReference type="Proteomes" id="UP000029518">
    <property type="component" value="Chromosome"/>
</dbReference>
<dbReference type="AlphaFoldDB" id="A0A089L557"/>
<dbReference type="HOGENOM" id="CLU_356743_0_0_9"/>
<proteinExistence type="predicted"/>
<dbReference type="SUPFAM" id="SSF49452">
    <property type="entry name" value="Starch-binding domain-like"/>
    <property type="match status" value="1"/>
</dbReference>
<accession>A0A089L557</accession>
<dbReference type="EMBL" id="CP009285">
    <property type="protein sequence ID" value="AIQ56611.1"/>
    <property type="molecule type" value="Genomic_DNA"/>
</dbReference>
<feature type="region of interest" description="Disordered" evidence="1">
    <location>
        <begin position="248"/>
        <end position="289"/>
    </location>
</feature>
<dbReference type="Gene3D" id="1.25.40.10">
    <property type="entry name" value="Tetratricopeptide repeat domain"/>
    <property type="match status" value="1"/>
</dbReference>
<evidence type="ECO:0008006" key="4">
    <source>
        <dbReference type="Google" id="ProtNLM"/>
    </source>
</evidence>